<dbReference type="Gene3D" id="3.40.50.150">
    <property type="entry name" value="Vaccinia Virus protein VP39"/>
    <property type="match status" value="1"/>
</dbReference>
<gene>
    <name evidence="1" type="ORF">IC627_09705</name>
</gene>
<evidence type="ECO:0008006" key="3">
    <source>
        <dbReference type="Google" id="ProtNLM"/>
    </source>
</evidence>
<dbReference type="Proteomes" id="UP000516656">
    <property type="component" value="Chromosome 1"/>
</dbReference>
<organism evidence="1 2">
    <name type="scientific">Photobacterium damsela subsp. piscicida</name>
    <name type="common">Pasteurella piscicida</name>
    <dbReference type="NCBI Taxonomy" id="38294"/>
    <lineage>
        <taxon>Bacteria</taxon>
        <taxon>Pseudomonadati</taxon>
        <taxon>Pseudomonadota</taxon>
        <taxon>Gammaproteobacteria</taxon>
        <taxon>Vibrionales</taxon>
        <taxon>Vibrionaceae</taxon>
        <taxon>Photobacterium</taxon>
    </lineage>
</organism>
<evidence type="ECO:0000313" key="1">
    <source>
        <dbReference type="EMBL" id="QOD55619.1"/>
    </source>
</evidence>
<name>A0A7L8A182_PHODP</name>
<proteinExistence type="predicted"/>
<evidence type="ECO:0000313" key="2">
    <source>
        <dbReference type="Proteomes" id="UP000516656"/>
    </source>
</evidence>
<protein>
    <recommendedName>
        <fullName evidence="3">DNA methylase adenine-specific domain-containing protein</fullName>
    </recommendedName>
</protein>
<dbReference type="SUPFAM" id="SSF53335">
    <property type="entry name" value="S-adenosyl-L-methionine-dependent methyltransferases"/>
    <property type="match status" value="1"/>
</dbReference>
<dbReference type="InterPro" id="IPR029063">
    <property type="entry name" value="SAM-dependent_MTases_sf"/>
</dbReference>
<dbReference type="AlphaFoldDB" id="A0A7L8A182"/>
<sequence length="254" mass="28967">MKKLHKALEKHAKHHKINVQRMFEIFVDMQYMFVITGISNAKYNNYAQSVGELTTVYLNEIKRKPFRDTLGELMAHINVLKNGRRDKHCQHLTPSPLSDAVSQMMDVDTDAKDISYVSDIACGTGATVLSKLKEFKQKRQSKDVALVLNDLDSFACKVVVIQIEFNNYLHINFPISYLVYNHDALLEYEHFALKGITKRTKIMGCDVPALITNQEIKKTFGSQEHIESALLIRSMFTIQAFNKKLTTPEIKAAA</sequence>
<dbReference type="EMBL" id="CP061854">
    <property type="protein sequence ID" value="QOD55619.1"/>
    <property type="molecule type" value="Genomic_DNA"/>
</dbReference>
<reference evidence="1 2" key="1">
    <citation type="submission" date="2020-09" db="EMBL/GenBank/DDBJ databases">
        <title>Complete, closed and curated genome sequences of Photobacterium damselae subsp. piscicida isolates from Australia indicate localised evolution and additional plasmid-borne pathogenicity mechanisms.</title>
        <authorList>
            <person name="Baseggio L."/>
            <person name="Silayeva O."/>
            <person name="Buller N."/>
            <person name="Landos M."/>
            <person name="Engelstaedter J."/>
            <person name="Barnes A.C."/>
        </authorList>
    </citation>
    <scope>NUCLEOTIDE SEQUENCE [LARGE SCALE GENOMIC DNA]</scope>
    <source>
        <strain evidence="1 2">AS-16-0540-1</strain>
    </source>
</reference>
<accession>A0A7L8A182</accession>